<dbReference type="EMBL" id="MU854898">
    <property type="protein sequence ID" value="KAK4031289.1"/>
    <property type="molecule type" value="Genomic_DNA"/>
</dbReference>
<dbReference type="Proteomes" id="UP001303115">
    <property type="component" value="Unassembled WGS sequence"/>
</dbReference>
<dbReference type="GO" id="GO:0006351">
    <property type="term" value="P:DNA-templated transcription"/>
    <property type="evidence" value="ECO:0007669"/>
    <property type="project" value="InterPro"/>
</dbReference>
<keyword evidence="1" id="KW-0539">Nucleus</keyword>
<dbReference type="CDD" id="cd12148">
    <property type="entry name" value="fungal_TF_MHR"/>
    <property type="match status" value="1"/>
</dbReference>
<accession>A0AAN6SKS6</accession>
<dbReference type="GO" id="GO:0008270">
    <property type="term" value="F:zinc ion binding"/>
    <property type="evidence" value="ECO:0007669"/>
    <property type="project" value="InterPro"/>
</dbReference>
<dbReference type="InterPro" id="IPR007219">
    <property type="entry name" value="XnlR_reg_dom"/>
</dbReference>
<evidence type="ECO:0000313" key="5">
    <source>
        <dbReference type="Proteomes" id="UP001303115"/>
    </source>
</evidence>
<organism evidence="4 5">
    <name type="scientific">Parachaetomium inaequale</name>
    <dbReference type="NCBI Taxonomy" id="2588326"/>
    <lineage>
        <taxon>Eukaryota</taxon>
        <taxon>Fungi</taxon>
        <taxon>Dikarya</taxon>
        <taxon>Ascomycota</taxon>
        <taxon>Pezizomycotina</taxon>
        <taxon>Sordariomycetes</taxon>
        <taxon>Sordariomycetidae</taxon>
        <taxon>Sordariales</taxon>
        <taxon>Chaetomiaceae</taxon>
        <taxon>Parachaetomium</taxon>
    </lineage>
</organism>
<dbReference type="Pfam" id="PF04082">
    <property type="entry name" value="Fungal_trans"/>
    <property type="match status" value="1"/>
</dbReference>
<feature type="compositionally biased region" description="Polar residues" evidence="2">
    <location>
        <begin position="24"/>
        <end position="38"/>
    </location>
</feature>
<dbReference type="GO" id="GO:0003700">
    <property type="term" value="F:DNA-binding transcription factor activity"/>
    <property type="evidence" value="ECO:0007669"/>
    <property type="project" value="InterPro"/>
</dbReference>
<dbReference type="AlphaFoldDB" id="A0AAN6SKS6"/>
<comment type="caution">
    <text evidence="4">The sequence shown here is derived from an EMBL/GenBank/DDBJ whole genome shotgun (WGS) entry which is preliminary data.</text>
</comment>
<dbReference type="PANTHER" id="PTHR46910">
    <property type="entry name" value="TRANSCRIPTION FACTOR PDR1"/>
    <property type="match status" value="1"/>
</dbReference>
<evidence type="ECO:0000256" key="1">
    <source>
        <dbReference type="ARBA" id="ARBA00023242"/>
    </source>
</evidence>
<name>A0AAN6SKS6_9PEZI</name>
<feature type="non-terminal residue" evidence="4">
    <location>
        <position position="1"/>
    </location>
</feature>
<dbReference type="SMART" id="SM00906">
    <property type="entry name" value="Fungal_trans"/>
    <property type="match status" value="1"/>
</dbReference>
<evidence type="ECO:0000259" key="3">
    <source>
        <dbReference type="SMART" id="SM00906"/>
    </source>
</evidence>
<protein>
    <submittedName>
        <fullName evidence="4">Activator of stress genes 1</fullName>
    </submittedName>
</protein>
<sequence>RSKQRMGELEERVAVLETMLRQQLTKDLSDGTASSSPHSLPGAHGSSSPPGQRGTPPGGLLLPFHQISERFAFWKRENCTRTLERISLSPLTATTLELRLTEDCLDKVCAELPFLRIPWFLEQSRRPDALSVPDAWWQGIINALIANTMSFQTINSSFRELAVYSWAFFRNAYAVLPELIVHGDNLGAAQAVMAMVLFMRQSADTRTTALLLSMAIRIQHSAGLHIGPTSESIPSAAEDENRSRLFWAAYILDMDMAVNAGLPPVHGDQTVTVDLPRADRLQGEGASRWGGVVFKLRAELAGIQRRIATQLMAQLITPRNADLVALESELEAWLIHVPFEIMPSWYNQPDKASPVTDVSVAMLHLVYYNCQSMICWASVRHVTAEMLESPQGTADSIHERTSSHKRIARAAARAAITSLSQFPTEPFGQFWRALCYSVSASITLLALVCKEPTHPEAHGDLPLLAWFVNFLDKLVRDEGCDLERMRHGISTIERVATHAVTAALGSVMPVNPALWPLSMASGRTGKAIAMLLTCESYHPMYLAQSFMGNTPNRDTENAKHLAEILGLSWGKNGYGPFVPDSLMPATYGFAFSSGSPG</sequence>
<dbReference type="PANTHER" id="PTHR46910:SF25">
    <property type="entry name" value="ABC-TRANSPORTER-REGULATING TRANSCRIPTION FACTOR"/>
    <property type="match status" value="1"/>
</dbReference>
<evidence type="ECO:0000256" key="2">
    <source>
        <dbReference type="SAM" id="MobiDB-lite"/>
    </source>
</evidence>
<dbReference type="InterPro" id="IPR050987">
    <property type="entry name" value="AtrR-like"/>
</dbReference>
<dbReference type="GO" id="GO:0003677">
    <property type="term" value="F:DNA binding"/>
    <property type="evidence" value="ECO:0007669"/>
    <property type="project" value="InterPro"/>
</dbReference>
<proteinExistence type="predicted"/>
<evidence type="ECO:0000313" key="4">
    <source>
        <dbReference type="EMBL" id="KAK4031289.1"/>
    </source>
</evidence>
<keyword evidence="5" id="KW-1185">Reference proteome</keyword>
<feature type="region of interest" description="Disordered" evidence="2">
    <location>
        <begin position="24"/>
        <end position="59"/>
    </location>
</feature>
<gene>
    <name evidence="4" type="ORF">C8A01DRAFT_21473</name>
</gene>
<feature type="domain" description="Xylanolytic transcriptional activator regulatory" evidence="3">
    <location>
        <begin position="208"/>
        <end position="282"/>
    </location>
</feature>
<reference evidence="5" key="1">
    <citation type="journal article" date="2023" name="Mol. Phylogenet. Evol.">
        <title>Genome-scale phylogeny and comparative genomics of the fungal order Sordariales.</title>
        <authorList>
            <person name="Hensen N."/>
            <person name="Bonometti L."/>
            <person name="Westerberg I."/>
            <person name="Brannstrom I.O."/>
            <person name="Guillou S."/>
            <person name="Cros-Aarteil S."/>
            <person name="Calhoun S."/>
            <person name="Haridas S."/>
            <person name="Kuo A."/>
            <person name="Mondo S."/>
            <person name="Pangilinan J."/>
            <person name="Riley R."/>
            <person name="LaButti K."/>
            <person name="Andreopoulos B."/>
            <person name="Lipzen A."/>
            <person name="Chen C."/>
            <person name="Yan M."/>
            <person name="Daum C."/>
            <person name="Ng V."/>
            <person name="Clum A."/>
            <person name="Steindorff A."/>
            <person name="Ohm R.A."/>
            <person name="Martin F."/>
            <person name="Silar P."/>
            <person name="Natvig D.O."/>
            <person name="Lalanne C."/>
            <person name="Gautier V."/>
            <person name="Ament-Velasquez S.L."/>
            <person name="Kruys A."/>
            <person name="Hutchinson M.I."/>
            <person name="Powell A.J."/>
            <person name="Barry K."/>
            <person name="Miller A.N."/>
            <person name="Grigoriev I.V."/>
            <person name="Debuchy R."/>
            <person name="Gladieux P."/>
            <person name="Hiltunen Thoren M."/>
            <person name="Johannesson H."/>
        </authorList>
    </citation>
    <scope>NUCLEOTIDE SEQUENCE [LARGE SCALE GENOMIC DNA]</scope>
    <source>
        <strain evidence="5">CBS 284.82</strain>
    </source>
</reference>